<dbReference type="EMBL" id="FSQZ01000001">
    <property type="protein sequence ID" value="SIN63779.1"/>
    <property type="molecule type" value="Genomic_DNA"/>
</dbReference>
<keyword evidence="3" id="KW-1185">Reference proteome</keyword>
<protein>
    <submittedName>
        <fullName evidence="2">SpoIVB peptidase S55</fullName>
    </submittedName>
</protein>
<evidence type="ECO:0000313" key="3">
    <source>
        <dbReference type="Proteomes" id="UP000185093"/>
    </source>
</evidence>
<feature type="domain" description="Peptidase S55" evidence="1">
    <location>
        <begin position="1"/>
        <end position="153"/>
    </location>
</feature>
<name>A0ABY1JBI6_9BACT</name>
<organism evidence="2 3">
    <name type="scientific">Acetomicrobium flavidum</name>
    <dbReference type="NCBI Taxonomy" id="49896"/>
    <lineage>
        <taxon>Bacteria</taxon>
        <taxon>Thermotogati</taxon>
        <taxon>Synergistota</taxon>
        <taxon>Synergistia</taxon>
        <taxon>Synergistales</taxon>
        <taxon>Acetomicrobiaceae</taxon>
        <taxon>Acetomicrobium</taxon>
    </lineage>
</organism>
<evidence type="ECO:0000313" key="2">
    <source>
        <dbReference type="EMBL" id="SIN63779.1"/>
    </source>
</evidence>
<comment type="caution">
    <text evidence="2">The sequence shown here is derived from an EMBL/GenBank/DDBJ whole genome shotgun (WGS) entry which is preliminary data.</text>
</comment>
<dbReference type="RefSeq" id="WP_074199146.1">
    <property type="nucleotide sequence ID" value="NZ_FSQZ01000001.1"/>
</dbReference>
<dbReference type="PROSITE" id="PS51494">
    <property type="entry name" value="SPOIVB"/>
    <property type="match status" value="1"/>
</dbReference>
<evidence type="ECO:0000259" key="1">
    <source>
        <dbReference type="PROSITE" id="PS51494"/>
    </source>
</evidence>
<dbReference type="Pfam" id="PF05580">
    <property type="entry name" value="Peptidase_S55"/>
    <property type="match status" value="1"/>
</dbReference>
<reference evidence="2 3" key="1">
    <citation type="submission" date="2016-11" db="EMBL/GenBank/DDBJ databases">
        <authorList>
            <person name="Varghese N."/>
            <person name="Submissions S."/>
        </authorList>
    </citation>
    <scope>NUCLEOTIDE SEQUENCE [LARGE SCALE GENOMIC DNA]</scope>
    <source>
        <strain evidence="2 3">DSM 20664</strain>
    </source>
</reference>
<proteinExistence type="predicted"/>
<gene>
    <name evidence="2" type="ORF">SAMN05444368_0471</name>
</gene>
<dbReference type="InterPro" id="IPR008763">
    <property type="entry name" value="Peptidase_S55"/>
</dbReference>
<sequence length="585" mass="63921">MFAHKNRFFAIFAAFVAALTLLFSAGESVALSFKPSVPIFPLNELRPGMRGEVITVIKGLERISFPAEVISIIPSTGEPQKLVLIRASGPLVDKIGGIAAGMSGSPFFIDGRLVGAIGYGWDFSDHNLGLVTPIEEMSKAWSWQADRSMQKGKVQFNQSKSAPLIVSGIGARGAEKLSGDLNCKVEPLPFDMPPGGIKVDYAAKLHPGDSVGALLAWGDVNVGATGTLTAVDDKGNFLAFAHPFLNRGNVSYPLTRSWVHDIVPSIKSPFKLGSPVSIVGVVSQDRPQAIAGRIGQFPQGVEVSVKFSDDSGATAFKRFQVVNDPFLMNQILPGALLGLFDDLWGRIGEGTGFVTVKVEGKGFVEGFTKKNVYFSDSDLMDQIVSREIMRLVSSMSLNRFKEIEPLGIHVELQVTREPKVVYIEKLDIPNKDNVKPGQDLEVQVTLRKFRGEQEIKKLSLKVPDKASGLCEVVVRGGGIAEPSQISLMSGWRAITSFKEFLNEINAEESNNQVIVELLYGPLLEQEGDEGGENIPLDEEYELVSEMKKRRMEEGTLRIFETDHYVEGLLRRSLTIVGEGQEDQNP</sequence>
<accession>A0ABY1JBI6</accession>
<dbReference type="Proteomes" id="UP000185093">
    <property type="component" value="Unassembled WGS sequence"/>
</dbReference>